<keyword evidence="2" id="KW-1185">Reference proteome</keyword>
<evidence type="ECO:0000313" key="1">
    <source>
        <dbReference type="EMBL" id="KAG2487821.1"/>
    </source>
</evidence>
<evidence type="ECO:0000313" key="2">
    <source>
        <dbReference type="Proteomes" id="UP000612055"/>
    </source>
</evidence>
<reference evidence="1" key="1">
    <citation type="journal article" date="2020" name="bioRxiv">
        <title>Comparative genomics of Chlamydomonas.</title>
        <authorList>
            <person name="Craig R.J."/>
            <person name="Hasan A.R."/>
            <person name="Ness R.W."/>
            <person name="Keightley P.D."/>
        </authorList>
    </citation>
    <scope>NUCLEOTIDE SEQUENCE</scope>
    <source>
        <strain evidence="1">CCAP 11/70</strain>
    </source>
</reference>
<protein>
    <submittedName>
        <fullName evidence="1">Uncharacterized protein</fullName>
    </submittedName>
</protein>
<proteinExistence type="predicted"/>
<dbReference type="OrthoDB" id="44644at2759"/>
<dbReference type="Proteomes" id="UP000612055">
    <property type="component" value="Unassembled WGS sequence"/>
</dbReference>
<sequence>MSRPPEVAASKPAVPATQERPRVLAVILGQTRAHELTWGHFKKNVLDVTGADLAVCVSEQYWRAKEREMDPFTRTALYRWFYPELEDWALAFDQACNCTDCWRPVLKVKWQLFGGILDPTDEHIGSAGILLFYRWFLLQNLYDSGAIIKYDYFMHTAPPLSRSDFYYEAPHPAFSPTQDPRHMWVPEGEDYDGLTDRHMVASRLHIHSVLGLMEPICASAAGFVTEMNVSAAWNLEIYIKYTLEKHGIWKYVKRFPRVMYAVRRDEDPTRWSQGEVIAGAPGLVKYPEEFNATRRNVGNRAWMHEMY</sequence>
<gene>
    <name evidence="1" type="ORF">HYH03_013538</name>
</gene>
<dbReference type="EMBL" id="JAEHOE010000091">
    <property type="protein sequence ID" value="KAG2487821.1"/>
    <property type="molecule type" value="Genomic_DNA"/>
</dbReference>
<name>A0A835XT99_9CHLO</name>
<dbReference type="AlphaFoldDB" id="A0A835XT99"/>
<accession>A0A835XT99</accession>
<organism evidence="1 2">
    <name type="scientific">Edaphochlamys debaryana</name>
    <dbReference type="NCBI Taxonomy" id="47281"/>
    <lineage>
        <taxon>Eukaryota</taxon>
        <taxon>Viridiplantae</taxon>
        <taxon>Chlorophyta</taxon>
        <taxon>core chlorophytes</taxon>
        <taxon>Chlorophyceae</taxon>
        <taxon>CS clade</taxon>
        <taxon>Chlamydomonadales</taxon>
        <taxon>Chlamydomonadales incertae sedis</taxon>
        <taxon>Edaphochlamys</taxon>
    </lineage>
</organism>
<comment type="caution">
    <text evidence="1">The sequence shown here is derived from an EMBL/GenBank/DDBJ whole genome shotgun (WGS) entry which is preliminary data.</text>
</comment>